<gene>
    <name evidence="4" type="ordered locus">wcw_1049</name>
</gene>
<dbReference type="AlphaFoldDB" id="D6YW97"/>
<evidence type="ECO:0000313" key="4">
    <source>
        <dbReference type="EMBL" id="ADI38408.1"/>
    </source>
</evidence>
<dbReference type="OrthoDB" id="21900at2"/>
<dbReference type="KEGG" id="wch:wcw_1049"/>
<evidence type="ECO:0000313" key="5">
    <source>
        <dbReference type="Proteomes" id="UP000001505"/>
    </source>
</evidence>
<dbReference type="HOGENOM" id="CLU_081286_0_0_0"/>
<evidence type="ECO:0000256" key="1">
    <source>
        <dbReference type="SAM" id="MobiDB-lite"/>
    </source>
</evidence>
<organism evidence="4 5">
    <name type="scientific">Waddlia chondrophila (strain ATCC VR-1470 / WSU 86-1044)</name>
    <dbReference type="NCBI Taxonomy" id="716544"/>
    <lineage>
        <taxon>Bacteria</taxon>
        <taxon>Pseudomonadati</taxon>
        <taxon>Chlamydiota</taxon>
        <taxon>Chlamydiia</taxon>
        <taxon>Parachlamydiales</taxon>
        <taxon>Waddliaceae</taxon>
        <taxon>Waddlia</taxon>
    </lineage>
</organism>
<dbReference type="Pfam" id="PF22106">
    <property type="entry name" value="NGO1945_C"/>
    <property type="match status" value="1"/>
</dbReference>
<reference evidence="4 5" key="1">
    <citation type="journal article" date="2010" name="PLoS ONE">
        <title>The Waddlia genome: a window into chlamydial biology.</title>
        <authorList>
            <person name="Bertelli C."/>
            <person name="Collyn F."/>
            <person name="Croxatto A."/>
            <person name="Ruckert C."/>
            <person name="Polkinghorne A."/>
            <person name="Kebbi-Beghdadi C."/>
            <person name="Goesmann A."/>
            <person name="Vaughan L."/>
            <person name="Greub G."/>
        </authorList>
    </citation>
    <scope>NUCLEOTIDE SEQUENCE [LARGE SCALE GENOMIC DNA]</scope>
    <source>
        <strain evidence="5">ATCC VR-1470 / WSU 86-1044</strain>
    </source>
</reference>
<dbReference type="STRING" id="716544.wcw_1049"/>
<keyword evidence="5" id="KW-1185">Reference proteome</keyword>
<name>D6YW97_WADCW</name>
<feature type="domain" description="Putative DNA-binding" evidence="2">
    <location>
        <begin position="32"/>
        <end position="134"/>
    </location>
</feature>
<dbReference type="Gene3D" id="3.90.930.50">
    <property type="match status" value="1"/>
</dbReference>
<dbReference type="Pfam" id="PF09836">
    <property type="entry name" value="DUF2063"/>
    <property type="match status" value="1"/>
</dbReference>
<protein>
    <submittedName>
        <fullName evidence="4">Uncharacterized protein</fullName>
    </submittedName>
</protein>
<dbReference type="InterPro" id="IPR018640">
    <property type="entry name" value="DUF2063"/>
</dbReference>
<feature type="region of interest" description="Disordered" evidence="1">
    <location>
        <begin position="1"/>
        <end position="21"/>
    </location>
</feature>
<feature type="compositionally biased region" description="Polar residues" evidence="1">
    <location>
        <begin position="1"/>
        <end position="10"/>
    </location>
</feature>
<evidence type="ECO:0000259" key="3">
    <source>
        <dbReference type="Pfam" id="PF22106"/>
    </source>
</evidence>
<dbReference type="eggNOG" id="COG3219">
    <property type="taxonomic scope" value="Bacteria"/>
</dbReference>
<proteinExistence type="predicted"/>
<sequence>MGRGVKSQTVPEEPRDGIRMSYDPNVPKKLKELQTWFAEVITRPINEKFISSNDRPIEKYIKPSPTLKPEKRIEIYHQQYWWRLLSAMQSTYTMATRMLGYRKFNKLIAIPYLKTYPSEHYSVSHIGDRLLEWMETWYQEDDKPILIDSIAIDDAMHKAFFETSFPSITEGSSSEEALFKLAMLQPYVVLFKINHDLFNFRKEIQGKDPDYWSSHHYPGLKHALSEENGHFPRLAKERIYYFIVYRSPLNHVKWKEISEVEYALLSLFKKPISIEQACKWLSEQGREYLPDAAQHLQKWIQEWIAMQWLRQPN</sequence>
<dbReference type="EMBL" id="CP001928">
    <property type="protein sequence ID" value="ADI38408.1"/>
    <property type="molecule type" value="Genomic_DNA"/>
</dbReference>
<dbReference type="Proteomes" id="UP000001505">
    <property type="component" value="Chromosome"/>
</dbReference>
<evidence type="ECO:0000259" key="2">
    <source>
        <dbReference type="Pfam" id="PF09836"/>
    </source>
</evidence>
<feature type="domain" description="NGO1945-like C-terminal" evidence="3">
    <location>
        <begin position="231"/>
        <end position="304"/>
    </location>
</feature>
<accession>D6YW97</accession>
<dbReference type="InterPro" id="IPR054098">
    <property type="entry name" value="NGO1945-like_C"/>
</dbReference>